<evidence type="ECO:0000256" key="5">
    <source>
        <dbReference type="ARBA" id="ARBA00022679"/>
    </source>
</evidence>
<evidence type="ECO:0000256" key="4">
    <source>
        <dbReference type="ARBA" id="ARBA00020837"/>
    </source>
</evidence>
<evidence type="ECO:0000256" key="8">
    <source>
        <dbReference type="ARBA" id="ARBA00023315"/>
    </source>
</evidence>
<dbReference type="Proteomes" id="UP000467132">
    <property type="component" value="Unassembled WGS sequence"/>
</dbReference>
<dbReference type="NCBIfam" id="NF011652">
    <property type="entry name" value="PRK15070.1"/>
    <property type="match status" value="1"/>
</dbReference>
<evidence type="ECO:0000256" key="1">
    <source>
        <dbReference type="ARBA" id="ARBA00001947"/>
    </source>
</evidence>
<reference evidence="11 12" key="1">
    <citation type="submission" date="2018-08" db="EMBL/GenBank/DDBJ databases">
        <title>Murine metabolic-syndrome-specific gut microbial biobank.</title>
        <authorList>
            <person name="Liu C."/>
        </authorList>
    </citation>
    <scope>NUCLEOTIDE SEQUENCE [LARGE SCALE GENOMIC DNA]</scope>
    <source>
        <strain evidence="11 12">583</strain>
    </source>
</reference>
<sequence length="208" mass="22941">MISKIIEELNSDDTDKIIPVEASAKHAHLCKEDVEKLFGKGYKLTPKRELSQPGQFLCEERINIMGPKGVIKNVAVLGPERNSTQIEISKTDGIALGVNAPVRDSGDTEGSADLFISAGKNIIKAEEAVIIARRHIHMPPEAADKFGLVDKDIVNVKILSDRPVIFEDVLIRVSEKYSLNMHIDFDEANACNLKKGTKGQILDKKENI</sequence>
<evidence type="ECO:0000313" key="12">
    <source>
        <dbReference type="Proteomes" id="UP000467132"/>
    </source>
</evidence>
<dbReference type="EC" id="2.3.1.222" evidence="3 10"/>
<evidence type="ECO:0000256" key="3">
    <source>
        <dbReference type="ARBA" id="ARBA00012206"/>
    </source>
</evidence>
<dbReference type="PANTHER" id="PTHR39453">
    <property type="entry name" value="PHOSPHATE PROPANOYLTRANSFERASE"/>
    <property type="match status" value="1"/>
</dbReference>
<dbReference type="UniPathway" id="UPA00621"/>
<comment type="function">
    <text evidence="10">Involved in 1,2-propanediol (1,2-PD) degradation by catalyzing the conversion of propanoyl-CoA to propanoyl-phosphate.</text>
</comment>
<keyword evidence="5 10" id="KW-0808">Transferase</keyword>
<dbReference type="GO" id="GO:0016747">
    <property type="term" value="F:acyltransferase activity, transferring groups other than amino-acyl groups"/>
    <property type="evidence" value="ECO:0007669"/>
    <property type="project" value="InterPro"/>
</dbReference>
<comment type="similarity">
    <text evidence="2 10">Belongs to the PduL family.</text>
</comment>
<organism evidence="11 12">
    <name type="scientific">Senegalia massiliensis</name>
    <dbReference type="NCBI Taxonomy" id="1720316"/>
    <lineage>
        <taxon>Bacteria</taxon>
        <taxon>Bacillati</taxon>
        <taxon>Bacillota</taxon>
        <taxon>Clostridia</taxon>
        <taxon>Eubacteriales</taxon>
        <taxon>Clostridiaceae</taxon>
        <taxon>Senegalia</taxon>
    </lineage>
</organism>
<dbReference type="InterPro" id="IPR008300">
    <property type="entry name" value="PTAC"/>
</dbReference>
<evidence type="ECO:0000256" key="9">
    <source>
        <dbReference type="ARBA" id="ARBA00047589"/>
    </source>
</evidence>
<dbReference type="OrthoDB" id="9784365at2"/>
<dbReference type="PIRSF" id="PIRSF010130">
    <property type="entry name" value="PduL"/>
    <property type="match status" value="1"/>
</dbReference>
<keyword evidence="12" id="KW-1185">Reference proteome</keyword>
<evidence type="ECO:0000313" key="11">
    <source>
        <dbReference type="EMBL" id="NBI06146.1"/>
    </source>
</evidence>
<name>A0A845QXB2_9CLOT</name>
<keyword evidence="6" id="KW-0479">Metal-binding</keyword>
<keyword evidence="7" id="KW-0862">Zinc</keyword>
<gene>
    <name evidence="11" type="primary">pduL</name>
    <name evidence="11" type="ORF">D3Z33_04635</name>
</gene>
<dbReference type="GO" id="GO:0051144">
    <property type="term" value="P:1,2-propanediol catabolic process"/>
    <property type="evidence" value="ECO:0007669"/>
    <property type="project" value="UniProtKB-UniPathway"/>
</dbReference>
<evidence type="ECO:0000256" key="2">
    <source>
        <dbReference type="ARBA" id="ARBA00007342"/>
    </source>
</evidence>
<protein>
    <recommendedName>
        <fullName evidence="4 10">Phosphate propanoyltransferase</fullName>
        <ecNumber evidence="3 10">2.3.1.222</ecNumber>
    </recommendedName>
</protein>
<comment type="pathway">
    <text evidence="10">Polyol metabolism; 1,2-propanediol degradation.</text>
</comment>
<keyword evidence="8 10" id="KW-0012">Acyltransferase</keyword>
<dbReference type="AlphaFoldDB" id="A0A845QXB2"/>
<accession>A0A845QXB2</accession>
<proteinExistence type="inferred from homology"/>
<dbReference type="EMBL" id="QXXA01000005">
    <property type="protein sequence ID" value="NBI06146.1"/>
    <property type="molecule type" value="Genomic_DNA"/>
</dbReference>
<comment type="cofactor">
    <cofactor evidence="1">
        <name>Zn(2+)</name>
        <dbReference type="ChEBI" id="CHEBI:29105"/>
    </cofactor>
</comment>
<evidence type="ECO:0000256" key="7">
    <source>
        <dbReference type="ARBA" id="ARBA00022833"/>
    </source>
</evidence>
<comment type="caution">
    <text evidence="11">The sequence shown here is derived from an EMBL/GenBank/DDBJ whole genome shotgun (WGS) entry which is preliminary data.</text>
</comment>
<comment type="catalytic activity">
    <reaction evidence="9 10">
        <text>propanoyl-CoA + phosphate = propanoyl phosphate + CoA</text>
        <dbReference type="Rhea" id="RHEA:28046"/>
        <dbReference type="ChEBI" id="CHEBI:43474"/>
        <dbReference type="ChEBI" id="CHEBI:57287"/>
        <dbReference type="ChEBI" id="CHEBI:57392"/>
        <dbReference type="ChEBI" id="CHEBI:58933"/>
        <dbReference type="EC" id="2.3.1.222"/>
    </reaction>
</comment>
<evidence type="ECO:0000256" key="10">
    <source>
        <dbReference type="PIRNR" id="PIRNR010130"/>
    </source>
</evidence>
<evidence type="ECO:0000256" key="6">
    <source>
        <dbReference type="ARBA" id="ARBA00022723"/>
    </source>
</evidence>
<dbReference type="PANTHER" id="PTHR39453:SF1">
    <property type="entry name" value="PHOSPHATE PROPANOYLTRANSFERASE"/>
    <property type="match status" value="1"/>
</dbReference>
<dbReference type="GO" id="GO:0046872">
    <property type="term" value="F:metal ion binding"/>
    <property type="evidence" value="ECO:0007669"/>
    <property type="project" value="UniProtKB-KW"/>
</dbReference>
<dbReference type="Pfam" id="PF06130">
    <property type="entry name" value="PTAC"/>
    <property type="match status" value="1"/>
</dbReference>